<dbReference type="SUPFAM" id="SSF53474">
    <property type="entry name" value="alpha/beta-Hydrolases"/>
    <property type="match status" value="1"/>
</dbReference>
<evidence type="ECO:0000256" key="1">
    <source>
        <dbReference type="ARBA" id="ARBA00022559"/>
    </source>
</evidence>
<organism evidence="4 5">
    <name type="scientific">Leifsonia kafniensis</name>
    <dbReference type="NCBI Taxonomy" id="475957"/>
    <lineage>
        <taxon>Bacteria</taxon>
        <taxon>Bacillati</taxon>
        <taxon>Actinomycetota</taxon>
        <taxon>Actinomycetes</taxon>
        <taxon>Micrococcales</taxon>
        <taxon>Microbacteriaceae</taxon>
        <taxon>Leifsonia</taxon>
    </lineage>
</organism>
<evidence type="ECO:0000256" key="2">
    <source>
        <dbReference type="SAM" id="MobiDB-lite"/>
    </source>
</evidence>
<dbReference type="Pfam" id="PF00561">
    <property type="entry name" value="Abhydrolase_1"/>
    <property type="match status" value="1"/>
</dbReference>
<feature type="region of interest" description="Disordered" evidence="2">
    <location>
        <begin position="134"/>
        <end position="175"/>
    </location>
</feature>
<dbReference type="RefSeq" id="WP_345069245.1">
    <property type="nucleotide sequence ID" value="NZ_BAABCN010000015.1"/>
</dbReference>
<keyword evidence="1" id="KW-0575">Peroxidase</keyword>
<accession>A0ABP7KY36</accession>
<dbReference type="Proteomes" id="UP001501803">
    <property type="component" value="Unassembled WGS sequence"/>
</dbReference>
<dbReference type="Gene3D" id="3.40.50.1820">
    <property type="entry name" value="alpha/beta hydrolase"/>
    <property type="match status" value="1"/>
</dbReference>
<dbReference type="InterPro" id="IPR050471">
    <property type="entry name" value="AB_hydrolase"/>
</dbReference>
<comment type="caution">
    <text evidence="4">The sequence shown here is derived from an EMBL/GenBank/DDBJ whole genome shotgun (WGS) entry which is preliminary data.</text>
</comment>
<reference evidence="5" key="1">
    <citation type="journal article" date="2019" name="Int. J. Syst. Evol. Microbiol.">
        <title>The Global Catalogue of Microorganisms (GCM) 10K type strain sequencing project: providing services to taxonomists for standard genome sequencing and annotation.</title>
        <authorList>
            <consortium name="The Broad Institute Genomics Platform"/>
            <consortium name="The Broad Institute Genome Sequencing Center for Infectious Disease"/>
            <person name="Wu L."/>
            <person name="Ma J."/>
        </authorList>
    </citation>
    <scope>NUCLEOTIDE SEQUENCE [LARGE SCALE GENOMIC DNA]</scope>
    <source>
        <strain evidence="5">JCM 17021</strain>
    </source>
</reference>
<name>A0ABP7KY36_9MICO</name>
<evidence type="ECO:0000313" key="5">
    <source>
        <dbReference type="Proteomes" id="UP001501803"/>
    </source>
</evidence>
<keyword evidence="1" id="KW-0560">Oxidoreductase</keyword>
<evidence type="ECO:0000259" key="3">
    <source>
        <dbReference type="Pfam" id="PF00561"/>
    </source>
</evidence>
<dbReference type="InterPro" id="IPR029058">
    <property type="entry name" value="AB_hydrolase_fold"/>
</dbReference>
<sequence length="287" mass="30276">MIERTEGFLSVADGEQIWCESAGTGPDLILSHGLGGNAAVWYQQLPFFAQNYRVITWDHRGFGRSTNTTGTHGPESSVSDLLAILDHFEVENAHLVGQSMGGWATLGTALAAPDRVASIVLACTTGGIPAGFGAQAGAPAASDPPTSRPRATPGPTAGSGPHAARPLGEHPALGERLPSLDPARAYLYQALGSFGARPDDSEFFRILTNHSFDPDDLRTLDIPTLLIAGELDTLMTPKLIRRAAEYLPNAAVIELAGRGHSPYFEDPDAWNTVVATFLTHATAQAAA</sequence>
<dbReference type="EMBL" id="BAABCN010000015">
    <property type="protein sequence ID" value="GAA3890888.1"/>
    <property type="molecule type" value="Genomic_DNA"/>
</dbReference>
<gene>
    <name evidence="4" type="primary">pcaD_2</name>
    <name evidence="4" type="ORF">GCM10022381_36010</name>
</gene>
<dbReference type="InterPro" id="IPR000073">
    <property type="entry name" value="AB_hydrolase_1"/>
</dbReference>
<feature type="compositionally biased region" description="Low complexity" evidence="2">
    <location>
        <begin position="134"/>
        <end position="145"/>
    </location>
</feature>
<protein>
    <submittedName>
        <fullName evidence="4">3-oxoadipate enol-lactonase</fullName>
    </submittedName>
</protein>
<dbReference type="PRINTS" id="PR00412">
    <property type="entry name" value="EPOXHYDRLASE"/>
</dbReference>
<dbReference type="PANTHER" id="PTHR43433">
    <property type="entry name" value="HYDROLASE, ALPHA/BETA FOLD FAMILY PROTEIN"/>
    <property type="match status" value="1"/>
</dbReference>
<dbReference type="PRINTS" id="PR00111">
    <property type="entry name" value="ABHYDROLASE"/>
</dbReference>
<dbReference type="PANTHER" id="PTHR43433:SF5">
    <property type="entry name" value="AB HYDROLASE-1 DOMAIN-CONTAINING PROTEIN"/>
    <property type="match status" value="1"/>
</dbReference>
<dbReference type="InterPro" id="IPR000639">
    <property type="entry name" value="Epox_hydrolase-like"/>
</dbReference>
<feature type="domain" description="AB hydrolase-1" evidence="3">
    <location>
        <begin position="28"/>
        <end position="267"/>
    </location>
</feature>
<proteinExistence type="predicted"/>
<keyword evidence="5" id="KW-1185">Reference proteome</keyword>
<evidence type="ECO:0000313" key="4">
    <source>
        <dbReference type="EMBL" id="GAA3890888.1"/>
    </source>
</evidence>